<evidence type="ECO:0000313" key="2">
    <source>
        <dbReference type="EMBL" id="KAF2879246.1"/>
    </source>
</evidence>
<dbReference type="GO" id="GO:0031012">
    <property type="term" value="C:extracellular matrix"/>
    <property type="evidence" value="ECO:0007669"/>
    <property type="project" value="TreeGrafter"/>
</dbReference>
<comment type="caution">
    <text evidence="2">The sequence shown here is derived from an EMBL/GenBank/DDBJ whole genome shotgun (WGS) entry which is preliminary data.</text>
</comment>
<dbReference type="Proteomes" id="UP000801492">
    <property type="component" value="Unassembled WGS sequence"/>
</dbReference>
<dbReference type="EMBL" id="VTPC01091202">
    <property type="protein sequence ID" value="KAF2879246.1"/>
    <property type="molecule type" value="Genomic_DNA"/>
</dbReference>
<keyword evidence="3" id="KW-1185">Reference proteome</keyword>
<dbReference type="PANTHER" id="PTHR11348:SF17">
    <property type="entry name" value="CCN"/>
    <property type="match status" value="1"/>
</dbReference>
<dbReference type="GO" id="GO:0007155">
    <property type="term" value="P:cell adhesion"/>
    <property type="evidence" value="ECO:0007669"/>
    <property type="project" value="TreeGrafter"/>
</dbReference>
<feature type="non-terminal residue" evidence="2">
    <location>
        <position position="1"/>
    </location>
</feature>
<dbReference type="GO" id="GO:0008201">
    <property type="term" value="F:heparin binding"/>
    <property type="evidence" value="ECO:0007669"/>
    <property type="project" value="TreeGrafter"/>
</dbReference>
<dbReference type="PANTHER" id="PTHR11348">
    <property type="entry name" value="CONNECTIVE TISSUE GROWTH FACTOR-RELATED"/>
    <property type="match status" value="1"/>
</dbReference>
<name>A0A8K0C601_IGNLU</name>
<keyword evidence="1" id="KW-0732">Signal</keyword>
<gene>
    <name evidence="2" type="ORF">ILUMI_26923</name>
</gene>
<protein>
    <submittedName>
        <fullName evidence="2">Uncharacterized protein</fullName>
    </submittedName>
</protein>
<dbReference type="GO" id="GO:0005615">
    <property type="term" value="C:extracellular space"/>
    <property type="evidence" value="ECO:0007669"/>
    <property type="project" value="TreeGrafter"/>
</dbReference>
<dbReference type="GO" id="GO:0007165">
    <property type="term" value="P:signal transduction"/>
    <property type="evidence" value="ECO:0007669"/>
    <property type="project" value="TreeGrafter"/>
</dbReference>
<evidence type="ECO:0000313" key="3">
    <source>
        <dbReference type="Proteomes" id="UP000801492"/>
    </source>
</evidence>
<evidence type="ECO:0000256" key="1">
    <source>
        <dbReference type="ARBA" id="ARBA00022729"/>
    </source>
</evidence>
<dbReference type="InterPro" id="IPR050941">
    <property type="entry name" value="CCN"/>
</dbReference>
<dbReference type="GO" id="GO:0045597">
    <property type="term" value="P:positive regulation of cell differentiation"/>
    <property type="evidence" value="ECO:0007669"/>
    <property type="project" value="TreeGrafter"/>
</dbReference>
<dbReference type="GO" id="GO:0005178">
    <property type="term" value="F:integrin binding"/>
    <property type="evidence" value="ECO:0007669"/>
    <property type="project" value="TreeGrafter"/>
</dbReference>
<dbReference type="OrthoDB" id="365605at2759"/>
<dbReference type="AlphaFoldDB" id="A0A8K0C601"/>
<proteinExistence type="predicted"/>
<reference evidence="2" key="1">
    <citation type="submission" date="2019-08" db="EMBL/GenBank/DDBJ databases">
        <title>The genome of the North American firefly Photinus pyralis.</title>
        <authorList>
            <consortium name="Photinus pyralis genome working group"/>
            <person name="Fallon T.R."/>
            <person name="Sander Lower S.E."/>
            <person name="Weng J.-K."/>
        </authorList>
    </citation>
    <scope>NUCLEOTIDE SEQUENCE</scope>
    <source>
        <strain evidence="2">TRF0915ILg1</strain>
        <tissue evidence="2">Whole body</tissue>
    </source>
</reference>
<accession>A0A8K0C601</accession>
<organism evidence="2 3">
    <name type="scientific">Ignelater luminosus</name>
    <name type="common">Cucubano</name>
    <name type="synonym">Pyrophorus luminosus</name>
    <dbReference type="NCBI Taxonomy" id="2038154"/>
    <lineage>
        <taxon>Eukaryota</taxon>
        <taxon>Metazoa</taxon>
        <taxon>Ecdysozoa</taxon>
        <taxon>Arthropoda</taxon>
        <taxon>Hexapoda</taxon>
        <taxon>Insecta</taxon>
        <taxon>Pterygota</taxon>
        <taxon>Neoptera</taxon>
        <taxon>Endopterygota</taxon>
        <taxon>Coleoptera</taxon>
        <taxon>Polyphaga</taxon>
        <taxon>Elateriformia</taxon>
        <taxon>Elateroidea</taxon>
        <taxon>Elateridae</taxon>
        <taxon>Agrypninae</taxon>
        <taxon>Pyrophorini</taxon>
        <taxon>Ignelater</taxon>
    </lineage>
</organism>
<sequence>RGHECKATHRIGSPVTLRFGPCRSRKRYRPKFCGLCSIPGVTCEPLLSTTVRVEFFCQGPPLATENSSELLPEYLEPGEDLWSDEIPSKKDSRTKILTVSVQWVLKCRCQAIPPNPTSSTGEIILHRVHRTAAP</sequence>